<evidence type="ECO:0000313" key="2">
    <source>
        <dbReference type="Proteomes" id="UP001499951"/>
    </source>
</evidence>
<organism evidence="1 2">
    <name type="scientific">Rhizomicrobium electricum</name>
    <dbReference type="NCBI Taxonomy" id="480070"/>
    <lineage>
        <taxon>Bacteria</taxon>
        <taxon>Pseudomonadati</taxon>
        <taxon>Pseudomonadota</taxon>
        <taxon>Alphaproteobacteria</taxon>
        <taxon>Micropepsales</taxon>
        <taxon>Micropepsaceae</taxon>
        <taxon>Rhizomicrobium</taxon>
    </lineage>
</organism>
<comment type="caution">
    <text evidence="1">The sequence shown here is derived from an EMBL/GenBank/DDBJ whole genome shotgun (WGS) entry which is preliminary data.</text>
</comment>
<keyword evidence="2" id="KW-1185">Reference proteome</keyword>
<dbReference type="Proteomes" id="UP001499951">
    <property type="component" value="Unassembled WGS sequence"/>
</dbReference>
<proteinExistence type="predicted"/>
<gene>
    <name evidence="1" type="ORF">GCM10008942_06520</name>
</gene>
<reference evidence="1 2" key="1">
    <citation type="journal article" date="2019" name="Int. J. Syst. Evol. Microbiol.">
        <title>The Global Catalogue of Microorganisms (GCM) 10K type strain sequencing project: providing services to taxonomists for standard genome sequencing and annotation.</title>
        <authorList>
            <consortium name="The Broad Institute Genomics Platform"/>
            <consortium name="The Broad Institute Genome Sequencing Center for Infectious Disease"/>
            <person name="Wu L."/>
            <person name="Ma J."/>
        </authorList>
    </citation>
    <scope>NUCLEOTIDE SEQUENCE [LARGE SCALE GENOMIC DNA]</scope>
    <source>
        <strain evidence="1 2">JCM 15089</strain>
    </source>
</reference>
<dbReference type="EMBL" id="BAAADD010000002">
    <property type="protein sequence ID" value="GAA0560796.1"/>
    <property type="molecule type" value="Genomic_DNA"/>
</dbReference>
<accession>A0ABN1E8C9</accession>
<name>A0ABN1E8C9_9PROT</name>
<sequence>MYNILKKEPGFENAKLGVYESDGFSLPYLQYLSPPDSRGRRITVSFRAEVDCAVVKRNYNCCLEKSRFCFVAILNGIFAPPDPGPPGGDVEVIAKKWNAQCNVIAFGVFV</sequence>
<protein>
    <submittedName>
        <fullName evidence="1">Uncharacterized protein</fullName>
    </submittedName>
</protein>
<evidence type="ECO:0000313" key="1">
    <source>
        <dbReference type="EMBL" id="GAA0560796.1"/>
    </source>
</evidence>